<protein>
    <submittedName>
        <fullName evidence="2">Uncharacterized protein</fullName>
    </submittedName>
</protein>
<reference evidence="3" key="1">
    <citation type="submission" date="2015-06" db="EMBL/GenBank/DDBJ databases">
        <title>Expansion of signal transduction pathways in fungi by whole-genome duplication.</title>
        <authorList>
            <consortium name="DOE Joint Genome Institute"/>
            <person name="Corrochano L.M."/>
            <person name="Kuo A."/>
            <person name="Marcet-Houben M."/>
            <person name="Polaino S."/>
            <person name="Salamov A."/>
            <person name="Villalobos J.M."/>
            <person name="Alvarez M.I."/>
            <person name="Avalos J."/>
            <person name="Benito E.P."/>
            <person name="Benoit I."/>
            <person name="Burger G."/>
            <person name="Camino L.P."/>
            <person name="Canovas D."/>
            <person name="Cerda-Olmedo E."/>
            <person name="Cheng J.-F."/>
            <person name="Dominguez A."/>
            <person name="Elias M."/>
            <person name="Eslava A.P."/>
            <person name="Glaser F."/>
            <person name="Grimwood J."/>
            <person name="Gutierrez G."/>
            <person name="Heitman J."/>
            <person name="Henrissat B."/>
            <person name="Iturriaga E.A."/>
            <person name="Lang B.F."/>
            <person name="Lavin J.L."/>
            <person name="Lee S."/>
            <person name="Li W."/>
            <person name="Lindquist E."/>
            <person name="Lopez-Garcia S."/>
            <person name="Luque E.M."/>
            <person name="Marcos A.T."/>
            <person name="Martin J."/>
            <person name="McCluskey K."/>
            <person name="Medina H.R."/>
            <person name="Miralles-Duran A."/>
            <person name="Miyazaki A."/>
            <person name="Munoz-Torres E."/>
            <person name="Oguiza J.A."/>
            <person name="Ohm R."/>
            <person name="Olmedo M."/>
            <person name="Orejas M."/>
            <person name="Ortiz-Castellanos L."/>
            <person name="Pisabarro A.G."/>
            <person name="Rodriguez-Romero J."/>
            <person name="Ruiz-Herrera J."/>
            <person name="Ruiz-Vazquez R."/>
            <person name="Sanz C."/>
            <person name="Schackwitz W."/>
            <person name="Schmutz J."/>
            <person name="Shahriari M."/>
            <person name="Shelest E."/>
            <person name="Silva-Franco F."/>
            <person name="Soanes D."/>
            <person name="Syed K."/>
            <person name="Tagua V.G."/>
            <person name="Talbot N.J."/>
            <person name="Thon M."/>
            <person name="De vries R.P."/>
            <person name="Wiebenga A."/>
            <person name="Yadav J.S."/>
            <person name="Braun E.L."/>
            <person name="Baker S."/>
            <person name="Garre V."/>
            <person name="Horwitz B."/>
            <person name="Torres-Martinez S."/>
            <person name="Idnurm A."/>
            <person name="Herrera-Estrella A."/>
            <person name="Gabaldon T."/>
            <person name="Grigoriev I.V."/>
        </authorList>
    </citation>
    <scope>NUCLEOTIDE SEQUENCE [LARGE SCALE GENOMIC DNA]</scope>
    <source>
        <strain evidence="3">NRRL 1555(-)</strain>
    </source>
</reference>
<evidence type="ECO:0000256" key="1">
    <source>
        <dbReference type="SAM" id="Phobius"/>
    </source>
</evidence>
<dbReference type="Proteomes" id="UP000077315">
    <property type="component" value="Unassembled WGS sequence"/>
</dbReference>
<dbReference type="RefSeq" id="XP_018296199.1">
    <property type="nucleotide sequence ID" value="XM_018430370.1"/>
</dbReference>
<proteinExistence type="predicted"/>
<dbReference type="VEuPathDB" id="FungiDB:PHYBLDRAFT_140262"/>
<dbReference type="AlphaFoldDB" id="A0A167PLA6"/>
<name>A0A167PLA6_PHYB8</name>
<dbReference type="GeneID" id="28991276"/>
<dbReference type="EMBL" id="KV440973">
    <property type="protein sequence ID" value="OAD78159.1"/>
    <property type="molecule type" value="Genomic_DNA"/>
</dbReference>
<dbReference type="InParanoid" id="A0A167PLA6"/>
<dbReference type="OrthoDB" id="2364397at2759"/>
<evidence type="ECO:0000313" key="3">
    <source>
        <dbReference type="Proteomes" id="UP000077315"/>
    </source>
</evidence>
<keyword evidence="1" id="KW-0472">Membrane</keyword>
<accession>A0A167PLA6</accession>
<gene>
    <name evidence="2" type="ORF">PHYBLDRAFT_140262</name>
</gene>
<keyword evidence="3" id="KW-1185">Reference proteome</keyword>
<feature type="transmembrane region" description="Helical" evidence="1">
    <location>
        <begin position="72"/>
        <end position="91"/>
    </location>
</feature>
<keyword evidence="1" id="KW-1133">Transmembrane helix</keyword>
<organism evidence="2 3">
    <name type="scientific">Phycomyces blakesleeanus (strain ATCC 8743b / DSM 1359 / FGSC 10004 / NBRC 33097 / NRRL 1555)</name>
    <dbReference type="NCBI Taxonomy" id="763407"/>
    <lineage>
        <taxon>Eukaryota</taxon>
        <taxon>Fungi</taxon>
        <taxon>Fungi incertae sedis</taxon>
        <taxon>Mucoromycota</taxon>
        <taxon>Mucoromycotina</taxon>
        <taxon>Mucoromycetes</taxon>
        <taxon>Mucorales</taxon>
        <taxon>Phycomycetaceae</taxon>
        <taxon>Phycomyces</taxon>
    </lineage>
</organism>
<keyword evidence="1" id="KW-0812">Transmembrane</keyword>
<evidence type="ECO:0000313" key="2">
    <source>
        <dbReference type="EMBL" id="OAD78159.1"/>
    </source>
</evidence>
<sequence length="144" mass="16214">MSQDSQSTQLVLQYLSQGYVYVYDNLKGSITILPEPERVFYYLSMITNAFITHSPAALRQFNALFQTLPEQLNPLTIFLGLILLYIIYCVFMTTARWAYGIVSGVVKMSLVMAIVGVLGYLAQVYTTDGMEGVVNALQEFTKRT</sequence>
<feature type="transmembrane region" description="Helical" evidence="1">
    <location>
        <begin position="98"/>
        <end position="122"/>
    </location>
</feature>